<feature type="transmembrane region" description="Helical" evidence="8">
    <location>
        <begin position="212"/>
        <end position="237"/>
    </location>
</feature>
<feature type="transmembrane region" description="Helical" evidence="8">
    <location>
        <begin position="6"/>
        <end position="26"/>
    </location>
</feature>
<evidence type="ECO:0000256" key="4">
    <source>
        <dbReference type="ARBA" id="ARBA00022692"/>
    </source>
</evidence>
<reference evidence="10" key="2">
    <citation type="submission" date="2023-01" db="EMBL/GenBank/DDBJ databases">
        <title>Draft genome sequence of Sneathiella chinensis strain NBRC 103408.</title>
        <authorList>
            <person name="Sun Q."/>
            <person name="Mori K."/>
        </authorList>
    </citation>
    <scope>NUCLEOTIDE SEQUENCE</scope>
    <source>
        <strain evidence="10">NBRC 103408</strain>
    </source>
</reference>
<evidence type="ECO:0000256" key="7">
    <source>
        <dbReference type="RuleBase" id="RU000320"/>
    </source>
</evidence>
<feature type="transmembrane region" description="Helical" evidence="8">
    <location>
        <begin position="380"/>
        <end position="397"/>
    </location>
</feature>
<reference evidence="10" key="1">
    <citation type="journal article" date="2014" name="Int. J. Syst. Evol. Microbiol.">
        <title>Complete genome of a new Firmicutes species belonging to the dominant human colonic microbiota ('Ruminococcus bicirculans') reveals two chromosomes and a selective capacity to utilize plant glucans.</title>
        <authorList>
            <consortium name="NISC Comparative Sequencing Program"/>
            <person name="Wegmann U."/>
            <person name="Louis P."/>
            <person name="Goesmann A."/>
            <person name="Henrissat B."/>
            <person name="Duncan S.H."/>
            <person name="Flint H.J."/>
        </authorList>
    </citation>
    <scope>NUCLEOTIDE SEQUENCE</scope>
    <source>
        <strain evidence="10">NBRC 103408</strain>
    </source>
</reference>
<comment type="subcellular location">
    <subcellularLocation>
        <location evidence="1">Cell membrane</location>
        <topology evidence="1">Multi-pass membrane protein</topology>
    </subcellularLocation>
    <subcellularLocation>
        <location evidence="7">Membrane</location>
        <topology evidence="7">Multi-pass membrane protein</topology>
    </subcellularLocation>
</comment>
<dbReference type="InterPro" id="IPR001750">
    <property type="entry name" value="ND/Mrp_TM"/>
</dbReference>
<feature type="transmembrane region" description="Helical" evidence="8">
    <location>
        <begin position="417"/>
        <end position="438"/>
    </location>
</feature>
<feature type="transmembrane region" description="Helical" evidence="8">
    <location>
        <begin position="80"/>
        <end position="99"/>
    </location>
</feature>
<evidence type="ECO:0000259" key="9">
    <source>
        <dbReference type="Pfam" id="PF00361"/>
    </source>
</evidence>
<keyword evidence="6 8" id="KW-0472">Membrane</keyword>
<feature type="transmembrane region" description="Helical" evidence="8">
    <location>
        <begin position="459"/>
        <end position="478"/>
    </location>
</feature>
<organism evidence="10 11">
    <name type="scientific">Sneathiella chinensis</name>
    <dbReference type="NCBI Taxonomy" id="349750"/>
    <lineage>
        <taxon>Bacteria</taxon>
        <taxon>Pseudomonadati</taxon>
        <taxon>Pseudomonadota</taxon>
        <taxon>Alphaproteobacteria</taxon>
        <taxon>Sneathiellales</taxon>
        <taxon>Sneathiellaceae</taxon>
        <taxon>Sneathiella</taxon>
    </lineage>
</organism>
<evidence type="ECO:0000313" key="11">
    <source>
        <dbReference type="Proteomes" id="UP001161409"/>
    </source>
</evidence>
<keyword evidence="5 8" id="KW-1133">Transmembrane helix</keyword>
<accession>A0ABQ5U4L0</accession>
<protein>
    <submittedName>
        <fullName evidence="10">Cation:proton antiporter</fullName>
    </submittedName>
</protein>
<feature type="transmembrane region" description="Helical" evidence="8">
    <location>
        <begin position="286"/>
        <end position="304"/>
    </location>
</feature>
<feature type="transmembrane region" description="Helical" evidence="8">
    <location>
        <begin position="249"/>
        <end position="274"/>
    </location>
</feature>
<proteinExistence type="inferred from homology"/>
<evidence type="ECO:0000256" key="2">
    <source>
        <dbReference type="ARBA" id="ARBA00005346"/>
    </source>
</evidence>
<dbReference type="InterPro" id="IPR050586">
    <property type="entry name" value="CPA3_Na-H_Antiporter_D"/>
</dbReference>
<gene>
    <name evidence="10" type="ORF">GCM10007924_23160</name>
</gene>
<feature type="transmembrane region" description="Helical" evidence="8">
    <location>
        <begin position="111"/>
        <end position="129"/>
    </location>
</feature>
<dbReference type="PANTHER" id="PTHR42703:SF1">
    <property type="entry name" value="NA(+)_H(+) ANTIPORTER SUBUNIT D1"/>
    <property type="match status" value="1"/>
</dbReference>
<dbReference type="Pfam" id="PF00361">
    <property type="entry name" value="Proton_antipo_M"/>
    <property type="match status" value="1"/>
</dbReference>
<dbReference type="Proteomes" id="UP001161409">
    <property type="component" value="Unassembled WGS sequence"/>
</dbReference>
<feature type="transmembrane region" description="Helical" evidence="8">
    <location>
        <begin position="167"/>
        <end position="192"/>
    </location>
</feature>
<sequence>MSLVASHAPVLAIIIPLLAAPVCAMLRGTTFPWFLTTVISALSFAVSVQILLTVSDTGPISYMLGGWAAPWGIEYVADPLSAFVMLIISGISTGVLLYARESIAKEVPPHQLGLFFSAYLLALAGMMGITVTGDAFNIFVFLEITSLSSYVLIAMGEKADRRALTSAFQYLIIGTIGATFILIGVGLLYMMTGTLNIADIASRFDAIADTRPVRAAVAFLIIGIAIKLAMFPFHVWLPNAYSYAPSIVTAFFAGTATKVSVYLLLRFIFTIFGAEFSFGVVSLSELLMPLGVIAFLSMSTVAIFQTNVKRLLAFSSVAQLGYMTVGIALASEAGLTASILHIFNHAIVKTGLFLSVGCMVFVAGSAYLKDLEGIGSRMPLTTFGFVLGGLALIGVPLTPGFVSKWYLVMATLERGDFLGYALTAGMLLSSLLAVIYIWRVVEVAYFRPAPADAEAREAPLSLLIPTWIFIIGSFYFGIQTTVNVGFAEKAASFLMGGL</sequence>
<feature type="transmembrane region" description="Helical" evidence="8">
    <location>
        <begin position="311"/>
        <end position="330"/>
    </location>
</feature>
<evidence type="ECO:0000256" key="8">
    <source>
        <dbReference type="SAM" id="Phobius"/>
    </source>
</evidence>
<evidence type="ECO:0000256" key="1">
    <source>
        <dbReference type="ARBA" id="ARBA00004651"/>
    </source>
</evidence>
<comment type="similarity">
    <text evidence="2">Belongs to the CPA3 antiporters (TC 2.A.63) subunit D family.</text>
</comment>
<feature type="transmembrane region" description="Helical" evidence="8">
    <location>
        <begin position="135"/>
        <end position="155"/>
    </location>
</feature>
<comment type="caution">
    <text evidence="10">The sequence shown here is derived from an EMBL/GenBank/DDBJ whole genome shotgun (WGS) entry which is preliminary data.</text>
</comment>
<dbReference type="PRINTS" id="PR01434">
    <property type="entry name" value="NADHDHGNASE5"/>
</dbReference>
<feature type="transmembrane region" description="Helical" evidence="8">
    <location>
        <begin position="342"/>
        <end position="368"/>
    </location>
</feature>
<evidence type="ECO:0000256" key="3">
    <source>
        <dbReference type="ARBA" id="ARBA00022475"/>
    </source>
</evidence>
<feature type="transmembrane region" description="Helical" evidence="8">
    <location>
        <begin position="33"/>
        <end position="54"/>
    </location>
</feature>
<evidence type="ECO:0000256" key="5">
    <source>
        <dbReference type="ARBA" id="ARBA00022989"/>
    </source>
</evidence>
<keyword evidence="4 7" id="KW-0812">Transmembrane</keyword>
<evidence type="ECO:0000313" key="10">
    <source>
        <dbReference type="EMBL" id="GLQ07095.1"/>
    </source>
</evidence>
<keyword evidence="3" id="KW-1003">Cell membrane</keyword>
<feature type="domain" description="NADH:quinone oxidoreductase/Mrp antiporter transmembrane" evidence="9">
    <location>
        <begin position="134"/>
        <end position="422"/>
    </location>
</feature>
<evidence type="ECO:0000256" key="6">
    <source>
        <dbReference type="ARBA" id="ARBA00023136"/>
    </source>
</evidence>
<dbReference type="EMBL" id="BSNF01000008">
    <property type="protein sequence ID" value="GLQ07095.1"/>
    <property type="molecule type" value="Genomic_DNA"/>
</dbReference>
<dbReference type="RefSeq" id="WP_169561168.1">
    <property type="nucleotide sequence ID" value="NZ_BSNF01000008.1"/>
</dbReference>
<name>A0ABQ5U4L0_9PROT</name>
<dbReference type="PANTHER" id="PTHR42703">
    <property type="entry name" value="NADH DEHYDROGENASE"/>
    <property type="match status" value="1"/>
</dbReference>
<keyword evidence="11" id="KW-1185">Reference proteome</keyword>